<protein>
    <submittedName>
        <fullName evidence="4">4-coumarate-CoA ligase-like protein</fullName>
    </submittedName>
</protein>
<dbReference type="InterPro" id="IPR042099">
    <property type="entry name" value="ANL_N_sf"/>
</dbReference>
<gene>
    <name evidence="4" type="ORF">K490DRAFT_44660</name>
</gene>
<dbReference type="PANTHER" id="PTHR24096:SF265">
    <property type="entry name" value="ENZYME, PUTATIVE (AFU_ORTHOLOGUE AFUA_5G14270)-RELATED"/>
    <property type="match status" value="1"/>
</dbReference>
<evidence type="ECO:0000313" key="5">
    <source>
        <dbReference type="Proteomes" id="UP000799776"/>
    </source>
</evidence>
<dbReference type="AlphaFoldDB" id="A0A9P4HTN7"/>
<dbReference type="Gene3D" id="3.30.300.30">
    <property type="match status" value="1"/>
</dbReference>
<evidence type="ECO:0000313" key="4">
    <source>
        <dbReference type="EMBL" id="KAF2086246.1"/>
    </source>
</evidence>
<evidence type="ECO:0000259" key="3">
    <source>
        <dbReference type="Pfam" id="PF13193"/>
    </source>
</evidence>
<dbReference type="InterPro" id="IPR025110">
    <property type="entry name" value="AMP-bd_C"/>
</dbReference>
<feature type="domain" description="AMP-dependent synthetase/ligase" evidence="2">
    <location>
        <begin position="29"/>
        <end position="400"/>
    </location>
</feature>
<accession>A0A9P4HTN7</accession>
<reference evidence="4" key="1">
    <citation type="journal article" date="2020" name="Stud. Mycol.">
        <title>101 Dothideomycetes genomes: a test case for predicting lifestyles and emergence of pathogens.</title>
        <authorList>
            <person name="Haridas S."/>
            <person name="Albert R."/>
            <person name="Binder M."/>
            <person name="Bloem J."/>
            <person name="Labutti K."/>
            <person name="Salamov A."/>
            <person name="Andreopoulos B."/>
            <person name="Baker S."/>
            <person name="Barry K."/>
            <person name="Bills G."/>
            <person name="Bluhm B."/>
            <person name="Cannon C."/>
            <person name="Castanera R."/>
            <person name="Culley D."/>
            <person name="Daum C."/>
            <person name="Ezra D."/>
            <person name="Gonzalez J."/>
            <person name="Henrissat B."/>
            <person name="Kuo A."/>
            <person name="Liang C."/>
            <person name="Lipzen A."/>
            <person name="Lutzoni F."/>
            <person name="Magnuson J."/>
            <person name="Mondo S."/>
            <person name="Nolan M."/>
            <person name="Ohm R."/>
            <person name="Pangilinan J."/>
            <person name="Park H.-J."/>
            <person name="Ramirez L."/>
            <person name="Alfaro M."/>
            <person name="Sun H."/>
            <person name="Tritt A."/>
            <person name="Yoshinaga Y."/>
            <person name="Zwiers L.-H."/>
            <person name="Turgeon B."/>
            <person name="Goodwin S."/>
            <person name="Spatafora J."/>
            <person name="Crous P."/>
            <person name="Grigoriev I."/>
        </authorList>
    </citation>
    <scope>NUCLEOTIDE SEQUENCE</scope>
    <source>
        <strain evidence="4">CBS 121410</strain>
    </source>
</reference>
<dbReference type="OrthoDB" id="6509636at2759"/>
<sequence>MPFLAKEHMLLSNKDILSWMLDDISYDIDKPIYIDAVNGERTISARQAVAIIRRLAAGFKALGLKSGDCVCIHAFNDIYYSMLFLGIVAAGGIFAGTNPSHTPHELSHAIETAKIKYLVVEPSLIPNVATAAQKCNIPVTNIFLFNLHNEDITAHLAAGFRSWKWLQSHGSCDWLRFDDYKTSTTTTAARLFSSGTTGLPKALELTHYNLVAQHTLTMDYRPRAYEVRRLICNPMFHVSQVPRGHTSPLKGGYVTYVLRRFSLSPWLKVIEEGKLTEISFVPTMLLNLLTDPTARNRKNAFRGLRNTWSGSAPLDKEPQRRFKELFLPEQTPFNQVWGMSETSGIATMLYPPEQDVSGSVGRAVPNVDLKIVGEDGEDISDYGVRGELCIRGPIVVKGYFGNEEAGRRDWDEDGYFHTGDVAYCDGETGLWYIVDRKKELIKVRGFQVAPAEIEGVLVSHPHVVGCAVVGVAMAKEESSELPRAYVVLRPGATVKEAELAEFAARRLARYKRLEGGVKFVESIPQNASGKALKNELREIAKRELGSKL</sequence>
<dbReference type="EMBL" id="ML978725">
    <property type="protein sequence ID" value="KAF2086246.1"/>
    <property type="molecule type" value="Genomic_DNA"/>
</dbReference>
<keyword evidence="4" id="KW-0436">Ligase</keyword>
<dbReference type="Pfam" id="PF00501">
    <property type="entry name" value="AMP-binding"/>
    <property type="match status" value="1"/>
</dbReference>
<dbReference type="SUPFAM" id="SSF56801">
    <property type="entry name" value="Acetyl-CoA synthetase-like"/>
    <property type="match status" value="1"/>
</dbReference>
<comment type="caution">
    <text evidence="4">The sequence shown here is derived from an EMBL/GenBank/DDBJ whole genome shotgun (WGS) entry which is preliminary data.</text>
</comment>
<proteinExistence type="inferred from homology"/>
<dbReference type="GO" id="GO:0019748">
    <property type="term" value="P:secondary metabolic process"/>
    <property type="evidence" value="ECO:0007669"/>
    <property type="project" value="TreeGrafter"/>
</dbReference>
<dbReference type="GO" id="GO:0016405">
    <property type="term" value="F:CoA-ligase activity"/>
    <property type="evidence" value="ECO:0007669"/>
    <property type="project" value="TreeGrafter"/>
</dbReference>
<dbReference type="FunFam" id="3.30.300.30:FF:000007">
    <property type="entry name" value="4-coumarate--CoA ligase 2"/>
    <property type="match status" value="1"/>
</dbReference>
<dbReference type="CDD" id="cd05911">
    <property type="entry name" value="Firefly_Luc_like"/>
    <property type="match status" value="1"/>
</dbReference>
<comment type="similarity">
    <text evidence="1">Belongs to the ATP-dependent AMP-binding enzyme family.</text>
</comment>
<name>A0A9P4HTN7_9PEZI</name>
<feature type="domain" description="AMP-binding enzyme C-terminal" evidence="3">
    <location>
        <begin position="452"/>
        <end position="530"/>
    </location>
</feature>
<dbReference type="InterPro" id="IPR000873">
    <property type="entry name" value="AMP-dep_synth/lig_dom"/>
</dbReference>
<dbReference type="InterPro" id="IPR045851">
    <property type="entry name" value="AMP-bd_C_sf"/>
</dbReference>
<dbReference type="Gene3D" id="3.40.50.12780">
    <property type="entry name" value="N-terminal domain of ligase-like"/>
    <property type="match status" value="1"/>
</dbReference>
<dbReference type="Proteomes" id="UP000799776">
    <property type="component" value="Unassembled WGS sequence"/>
</dbReference>
<dbReference type="Pfam" id="PF13193">
    <property type="entry name" value="AMP-binding_C"/>
    <property type="match status" value="1"/>
</dbReference>
<organism evidence="4 5">
    <name type="scientific">Saccharata proteae CBS 121410</name>
    <dbReference type="NCBI Taxonomy" id="1314787"/>
    <lineage>
        <taxon>Eukaryota</taxon>
        <taxon>Fungi</taxon>
        <taxon>Dikarya</taxon>
        <taxon>Ascomycota</taxon>
        <taxon>Pezizomycotina</taxon>
        <taxon>Dothideomycetes</taxon>
        <taxon>Dothideomycetes incertae sedis</taxon>
        <taxon>Botryosphaeriales</taxon>
        <taxon>Saccharataceae</taxon>
        <taxon>Saccharata</taxon>
    </lineage>
</organism>
<evidence type="ECO:0000259" key="2">
    <source>
        <dbReference type="Pfam" id="PF00501"/>
    </source>
</evidence>
<keyword evidence="5" id="KW-1185">Reference proteome</keyword>
<evidence type="ECO:0000256" key="1">
    <source>
        <dbReference type="ARBA" id="ARBA00006432"/>
    </source>
</evidence>
<dbReference type="PANTHER" id="PTHR24096">
    <property type="entry name" value="LONG-CHAIN-FATTY-ACID--COA LIGASE"/>
    <property type="match status" value="1"/>
</dbReference>